<evidence type="ECO:0000256" key="2">
    <source>
        <dbReference type="ARBA" id="ARBA00022475"/>
    </source>
</evidence>
<evidence type="ECO:0000256" key="1">
    <source>
        <dbReference type="ARBA" id="ARBA00004236"/>
    </source>
</evidence>
<comment type="caution">
    <text evidence="11">The sequence shown here is derived from an EMBL/GenBank/DDBJ whole genome shotgun (WGS) entry which is preliminary data.</text>
</comment>
<evidence type="ECO:0000256" key="8">
    <source>
        <dbReference type="SAM" id="Phobius"/>
    </source>
</evidence>
<dbReference type="GO" id="GO:0051607">
    <property type="term" value="P:defense response to virus"/>
    <property type="evidence" value="ECO:0007669"/>
    <property type="project" value="UniProtKB-KW"/>
</dbReference>
<gene>
    <name evidence="11" type="ORF">D7044_16235</name>
    <name evidence="10" type="ORF">D7147_02185</name>
</gene>
<dbReference type="Proteomes" id="UP000271548">
    <property type="component" value="Unassembled WGS sequence"/>
</dbReference>
<keyword evidence="5 8" id="KW-1133">Transmembrane helix</keyword>
<dbReference type="InterPro" id="IPR043760">
    <property type="entry name" value="PycTM_dom"/>
</dbReference>
<keyword evidence="4" id="KW-0547">Nucleotide-binding</keyword>
<protein>
    <recommendedName>
        <fullName evidence="9">Pycsar effector protein domain-containing protein</fullName>
    </recommendedName>
</protein>
<dbReference type="Proteomes" id="UP000275865">
    <property type="component" value="Unassembled WGS sequence"/>
</dbReference>
<dbReference type="AlphaFoldDB" id="A0A3A9YCG5"/>
<dbReference type="EMBL" id="RAZS01000001">
    <property type="protein sequence ID" value="RKN23861.1"/>
    <property type="molecule type" value="Genomic_DNA"/>
</dbReference>
<name>A0A3A9YCG5_9ACTN</name>
<evidence type="ECO:0000256" key="4">
    <source>
        <dbReference type="ARBA" id="ARBA00022741"/>
    </source>
</evidence>
<dbReference type="GO" id="GO:0005886">
    <property type="term" value="C:plasma membrane"/>
    <property type="evidence" value="ECO:0007669"/>
    <property type="project" value="UniProtKB-SubCell"/>
</dbReference>
<evidence type="ECO:0000313" key="10">
    <source>
        <dbReference type="EMBL" id="RKN23861.1"/>
    </source>
</evidence>
<dbReference type="GO" id="GO:0000166">
    <property type="term" value="F:nucleotide binding"/>
    <property type="evidence" value="ECO:0007669"/>
    <property type="project" value="UniProtKB-KW"/>
</dbReference>
<evidence type="ECO:0000313" key="13">
    <source>
        <dbReference type="Proteomes" id="UP000275865"/>
    </source>
</evidence>
<evidence type="ECO:0000256" key="7">
    <source>
        <dbReference type="ARBA" id="ARBA00023136"/>
    </source>
</evidence>
<comment type="subcellular location">
    <subcellularLocation>
        <location evidence="1">Cell membrane</location>
    </subcellularLocation>
</comment>
<evidence type="ECO:0000256" key="3">
    <source>
        <dbReference type="ARBA" id="ARBA00022692"/>
    </source>
</evidence>
<proteinExistence type="predicted"/>
<evidence type="ECO:0000256" key="6">
    <source>
        <dbReference type="ARBA" id="ARBA00023118"/>
    </source>
</evidence>
<feature type="transmembrane region" description="Helical" evidence="8">
    <location>
        <begin position="39"/>
        <end position="62"/>
    </location>
</feature>
<evidence type="ECO:0000259" key="9">
    <source>
        <dbReference type="Pfam" id="PF18967"/>
    </source>
</evidence>
<feature type="transmembrane region" description="Helical" evidence="8">
    <location>
        <begin position="68"/>
        <end position="88"/>
    </location>
</feature>
<sequence>MTLAPDGREERSEATVGGIPLDALLQETRQEIGRTDAKASLLLALLAVLMGVFVSLSATATALSPSSWAVGTATALFIVSALLLVWAVRPRLNAGGRGRQEYFAHFATFVDRPDDLERELACTPDDVNSRRAAQLVDLSRLVLRKYRLIQVAVDLLVVAVAIGGIALMQALWRF</sequence>
<dbReference type="RefSeq" id="WP_120673538.1">
    <property type="nucleotide sequence ID" value="NZ_RAZS01000001.1"/>
</dbReference>
<evidence type="ECO:0000256" key="5">
    <source>
        <dbReference type="ARBA" id="ARBA00022989"/>
    </source>
</evidence>
<keyword evidence="12" id="KW-1185">Reference proteome</keyword>
<keyword evidence="6" id="KW-0051">Antiviral defense</keyword>
<feature type="transmembrane region" description="Helical" evidence="8">
    <location>
        <begin position="148"/>
        <end position="172"/>
    </location>
</feature>
<evidence type="ECO:0000313" key="11">
    <source>
        <dbReference type="EMBL" id="RKN31824.1"/>
    </source>
</evidence>
<feature type="domain" description="Pycsar effector protein" evidence="9">
    <location>
        <begin position="21"/>
        <end position="167"/>
    </location>
</feature>
<reference evidence="12 13" key="1">
    <citation type="submission" date="2018-09" db="EMBL/GenBank/DDBJ databases">
        <title>Micromonospora sp. nov. MS1-9, isolated from a root of Musa sp.</title>
        <authorList>
            <person name="Kuncharoen N."/>
            <person name="Kudo T."/>
            <person name="Ohkuma M."/>
            <person name="Yuki M."/>
            <person name="Tanasupawat S."/>
        </authorList>
    </citation>
    <scope>NUCLEOTIDE SEQUENCE [LARGE SCALE GENOMIC DNA]</scope>
    <source>
        <strain evidence="11 13">MS1-9</strain>
        <strain evidence="10 12">NGC1-4</strain>
    </source>
</reference>
<keyword evidence="3 8" id="KW-0812">Transmembrane</keyword>
<dbReference type="Pfam" id="PF18967">
    <property type="entry name" value="PycTM"/>
    <property type="match status" value="1"/>
</dbReference>
<evidence type="ECO:0000313" key="12">
    <source>
        <dbReference type="Proteomes" id="UP000271548"/>
    </source>
</evidence>
<organism evidence="11 13">
    <name type="scientific">Micromonospora musae</name>
    <dbReference type="NCBI Taxonomy" id="1894970"/>
    <lineage>
        <taxon>Bacteria</taxon>
        <taxon>Bacillati</taxon>
        <taxon>Actinomycetota</taxon>
        <taxon>Actinomycetes</taxon>
        <taxon>Micromonosporales</taxon>
        <taxon>Micromonosporaceae</taxon>
        <taxon>Micromonospora</taxon>
    </lineage>
</organism>
<keyword evidence="7 8" id="KW-0472">Membrane</keyword>
<dbReference type="EMBL" id="RAZT01000007">
    <property type="protein sequence ID" value="RKN31824.1"/>
    <property type="molecule type" value="Genomic_DNA"/>
</dbReference>
<keyword evidence="2" id="KW-1003">Cell membrane</keyword>
<accession>A0A3A9YCG5</accession>